<evidence type="ECO:0000256" key="1">
    <source>
        <dbReference type="SAM" id="MobiDB-lite"/>
    </source>
</evidence>
<evidence type="ECO:0000313" key="2">
    <source>
        <dbReference type="EMBL" id="KAK9939836.1"/>
    </source>
</evidence>
<proteinExistence type="predicted"/>
<keyword evidence="3" id="KW-1185">Reference proteome</keyword>
<accession>A0AAW1XU68</accession>
<dbReference type="Proteomes" id="UP001457282">
    <property type="component" value="Unassembled WGS sequence"/>
</dbReference>
<evidence type="ECO:0000313" key="3">
    <source>
        <dbReference type="Proteomes" id="UP001457282"/>
    </source>
</evidence>
<sequence length="110" mass="12028">MQLINHPSSLCPALYPLTSPPCPSQPSLPHFQLTTTIPSAKSQTRAPAPLQLTMKPAVSKSPPQSPSLLHHHKPRTLHYASSTSTCKHKIPRTFNSPCPSNHHKHPSKPP</sequence>
<dbReference type="AlphaFoldDB" id="A0AAW1XU68"/>
<feature type="compositionally biased region" description="Basic residues" evidence="1">
    <location>
        <begin position="101"/>
        <end position="110"/>
    </location>
</feature>
<name>A0AAW1XU68_RUBAR</name>
<protein>
    <submittedName>
        <fullName evidence="2">Uncharacterized protein</fullName>
    </submittedName>
</protein>
<organism evidence="2 3">
    <name type="scientific">Rubus argutus</name>
    <name type="common">Southern blackberry</name>
    <dbReference type="NCBI Taxonomy" id="59490"/>
    <lineage>
        <taxon>Eukaryota</taxon>
        <taxon>Viridiplantae</taxon>
        <taxon>Streptophyta</taxon>
        <taxon>Embryophyta</taxon>
        <taxon>Tracheophyta</taxon>
        <taxon>Spermatophyta</taxon>
        <taxon>Magnoliopsida</taxon>
        <taxon>eudicotyledons</taxon>
        <taxon>Gunneridae</taxon>
        <taxon>Pentapetalae</taxon>
        <taxon>rosids</taxon>
        <taxon>fabids</taxon>
        <taxon>Rosales</taxon>
        <taxon>Rosaceae</taxon>
        <taxon>Rosoideae</taxon>
        <taxon>Rosoideae incertae sedis</taxon>
        <taxon>Rubus</taxon>
    </lineage>
</organism>
<comment type="caution">
    <text evidence="2">The sequence shown here is derived from an EMBL/GenBank/DDBJ whole genome shotgun (WGS) entry which is preliminary data.</text>
</comment>
<gene>
    <name evidence="2" type="ORF">M0R45_016520</name>
</gene>
<feature type="region of interest" description="Disordered" evidence="1">
    <location>
        <begin position="40"/>
        <end position="110"/>
    </location>
</feature>
<dbReference type="EMBL" id="JBEDUW010000003">
    <property type="protein sequence ID" value="KAK9939836.1"/>
    <property type="molecule type" value="Genomic_DNA"/>
</dbReference>
<reference evidence="2 3" key="1">
    <citation type="journal article" date="2023" name="G3 (Bethesda)">
        <title>A chromosome-length genome assembly and annotation of blackberry (Rubus argutus, cv. 'Hillquist').</title>
        <authorList>
            <person name="Bruna T."/>
            <person name="Aryal R."/>
            <person name="Dudchenko O."/>
            <person name="Sargent D.J."/>
            <person name="Mead D."/>
            <person name="Buti M."/>
            <person name="Cavallini A."/>
            <person name="Hytonen T."/>
            <person name="Andres J."/>
            <person name="Pham M."/>
            <person name="Weisz D."/>
            <person name="Mascagni F."/>
            <person name="Usai G."/>
            <person name="Natali L."/>
            <person name="Bassil N."/>
            <person name="Fernandez G.E."/>
            <person name="Lomsadze A."/>
            <person name="Armour M."/>
            <person name="Olukolu B."/>
            <person name="Poorten T."/>
            <person name="Britton C."/>
            <person name="Davik J."/>
            <person name="Ashrafi H."/>
            <person name="Aiden E.L."/>
            <person name="Borodovsky M."/>
            <person name="Worthington M."/>
        </authorList>
    </citation>
    <scope>NUCLEOTIDE SEQUENCE [LARGE SCALE GENOMIC DNA]</scope>
    <source>
        <strain evidence="2">PI 553951</strain>
    </source>
</reference>